<accession>A0AAV0AM40</accession>
<organism evidence="2 3">
    <name type="scientific">Phakopsora pachyrhizi</name>
    <name type="common">Asian soybean rust disease fungus</name>
    <dbReference type="NCBI Taxonomy" id="170000"/>
    <lineage>
        <taxon>Eukaryota</taxon>
        <taxon>Fungi</taxon>
        <taxon>Dikarya</taxon>
        <taxon>Basidiomycota</taxon>
        <taxon>Pucciniomycotina</taxon>
        <taxon>Pucciniomycetes</taxon>
        <taxon>Pucciniales</taxon>
        <taxon>Phakopsoraceae</taxon>
        <taxon>Phakopsora</taxon>
    </lineage>
</organism>
<evidence type="ECO:0000256" key="1">
    <source>
        <dbReference type="SAM" id="Coils"/>
    </source>
</evidence>
<reference evidence="2" key="1">
    <citation type="submission" date="2022-06" db="EMBL/GenBank/DDBJ databases">
        <authorList>
            <consortium name="SYNGENTA / RWTH Aachen University"/>
        </authorList>
    </citation>
    <scope>NUCLEOTIDE SEQUENCE</scope>
</reference>
<evidence type="ECO:0000313" key="3">
    <source>
        <dbReference type="Proteomes" id="UP001153365"/>
    </source>
</evidence>
<keyword evidence="3" id="KW-1185">Reference proteome</keyword>
<proteinExistence type="predicted"/>
<gene>
    <name evidence="2" type="ORF">PPACK8108_LOCUS4268</name>
</gene>
<dbReference type="EMBL" id="CALTRL010000774">
    <property type="protein sequence ID" value="CAH7669628.1"/>
    <property type="molecule type" value="Genomic_DNA"/>
</dbReference>
<sequence>MAVHAADYEELRILMNLIFLLTISTREEEEEEREKKKEERLLVILRDELQ</sequence>
<keyword evidence="1" id="KW-0175">Coiled coil</keyword>
<name>A0AAV0AM40_PHAPC</name>
<comment type="caution">
    <text evidence="2">The sequence shown here is derived from an EMBL/GenBank/DDBJ whole genome shotgun (WGS) entry which is preliminary data.</text>
</comment>
<evidence type="ECO:0000313" key="2">
    <source>
        <dbReference type="EMBL" id="CAH7669628.1"/>
    </source>
</evidence>
<dbReference type="AlphaFoldDB" id="A0AAV0AM40"/>
<dbReference type="Proteomes" id="UP001153365">
    <property type="component" value="Unassembled WGS sequence"/>
</dbReference>
<protein>
    <submittedName>
        <fullName evidence="2">Uncharacterized protein</fullName>
    </submittedName>
</protein>
<feature type="coiled-coil region" evidence="1">
    <location>
        <begin position="21"/>
        <end position="48"/>
    </location>
</feature>